<dbReference type="SUPFAM" id="SSF47240">
    <property type="entry name" value="Ferritin-like"/>
    <property type="match status" value="1"/>
</dbReference>
<dbReference type="InterPro" id="IPR005358">
    <property type="entry name" value="Puta_zinc/iron-chelating_dom"/>
</dbReference>
<sequence length="189" mass="22200">MIDRYIKLRYGSKFKFKCTRQGYCCKGGPNVSLTIFDVVRIAKYLGKHWSELIPTYIKVIIADMVPFLSLRGIRDECIFLRHNEDGTVWCEIYPVRPMRCRLYPLLPSAPGSDVVYLDPKCPGIGSGPEREVPKEAFEKYYQEVREHYKMIMERVLDRGMEPREALEDALEEVWERYKEEDLRGLELPP</sequence>
<dbReference type="AlphaFoldDB" id="A0A977KBX0"/>
<reference evidence="1" key="1">
    <citation type="submission" date="2013-11" db="EMBL/GenBank/DDBJ databases">
        <title>Comparative genomics of Ignicoccus.</title>
        <authorList>
            <person name="Podar M."/>
        </authorList>
    </citation>
    <scope>NUCLEOTIDE SEQUENCE</scope>
    <source>
        <strain evidence="1">DSM 13166</strain>
    </source>
</reference>
<dbReference type="PANTHER" id="PTHR35866:SF1">
    <property type="entry name" value="YKGJ FAMILY CYSTEINE CLUSTER PROTEIN"/>
    <property type="match status" value="1"/>
</dbReference>
<dbReference type="Proteomes" id="UP001063698">
    <property type="component" value="Chromosome"/>
</dbReference>
<dbReference type="InterPro" id="IPR009078">
    <property type="entry name" value="Ferritin-like_SF"/>
</dbReference>
<keyword evidence="2" id="KW-1185">Reference proteome</keyword>
<dbReference type="Pfam" id="PF03692">
    <property type="entry name" value="CxxCxxCC"/>
    <property type="match status" value="1"/>
</dbReference>
<organism evidence="1 2">
    <name type="scientific">Ignicoccus pacificus DSM 13166</name>
    <dbReference type="NCBI Taxonomy" id="940294"/>
    <lineage>
        <taxon>Archaea</taxon>
        <taxon>Thermoproteota</taxon>
        <taxon>Thermoprotei</taxon>
        <taxon>Desulfurococcales</taxon>
        <taxon>Desulfurococcaceae</taxon>
        <taxon>Ignicoccus</taxon>
    </lineage>
</organism>
<dbReference type="PANTHER" id="PTHR35866">
    <property type="entry name" value="PUTATIVE-RELATED"/>
    <property type="match status" value="1"/>
</dbReference>
<name>A0A977KBX0_9CREN</name>
<proteinExistence type="predicted"/>
<dbReference type="EMBL" id="CP006868">
    <property type="protein sequence ID" value="UXD21800.1"/>
    <property type="molecule type" value="Genomic_DNA"/>
</dbReference>
<accession>A0A977KBX0</accession>
<evidence type="ECO:0000313" key="2">
    <source>
        <dbReference type="Proteomes" id="UP001063698"/>
    </source>
</evidence>
<gene>
    <name evidence="1" type="ORF">IPA_08275</name>
</gene>
<protein>
    <submittedName>
        <fullName evidence="1">Fe-S osidoreductase</fullName>
    </submittedName>
</protein>
<evidence type="ECO:0000313" key="1">
    <source>
        <dbReference type="EMBL" id="UXD21800.1"/>
    </source>
</evidence>
<dbReference type="KEGG" id="ipc:IPA_08275"/>